<dbReference type="AlphaFoldDB" id="A0A402CY33"/>
<dbReference type="SUPFAM" id="SSF48403">
    <property type="entry name" value="Ankyrin repeat"/>
    <property type="match status" value="1"/>
</dbReference>
<dbReference type="InterPro" id="IPR036770">
    <property type="entry name" value="Ankyrin_rpt-contain_sf"/>
</dbReference>
<dbReference type="EMBL" id="AP025739">
    <property type="protein sequence ID" value="BDI32092.1"/>
    <property type="molecule type" value="Genomic_DNA"/>
</dbReference>
<dbReference type="Proteomes" id="UP000287394">
    <property type="component" value="Chromosome"/>
</dbReference>
<evidence type="ECO:0000313" key="2">
    <source>
        <dbReference type="Proteomes" id="UP000287394"/>
    </source>
</evidence>
<proteinExistence type="predicted"/>
<dbReference type="PROSITE" id="PS50297">
    <property type="entry name" value="ANK_REP_REGION"/>
    <property type="match status" value="1"/>
</dbReference>
<dbReference type="PANTHER" id="PTHR24198">
    <property type="entry name" value="ANKYRIN REPEAT AND PROTEIN KINASE DOMAIN-CONTAINING PROTEIN"/>
    <property type="match status" value="1"/>
</dbReference>
<accession>A0A402CY33</accession>
<dbReference type="PANTHER" id="PTHR24198:SF165">
    <property type="entry name" value="ANKYRIN REPEAT-CONTAINING PROTEIN-RELATED"/>
    <property type="match status" value="1"/>
</dbReference>
<reference evidence="1 2" key="1">
    <citation type="journal article" date="2019" name="Int. J. Syst. Evol. Microbiol.">
        <title>Capsulimonas corticalis gen. nov., sp. nov., an aerobic capsulated bacterium, of a novel bacterial order, Capsulimonadales ord. nov., of the class Armatimonadia of the phylum Armatimonadetes.</title>
        <authorList>
            <person name="Li J."/>
            <person name="Kudo C."/>
            <person name="Tonouchi A."/>
        </authorList>
    </citation>
    <scope>NUCLEOTIDE SEQUENCE [LARGE SCALE GENOMIC DNA]</scope>
    <source>
        <strain evidence="1 2">AX-7</strain>
    </source>
</reference>
<dbReference type="RefSeq" id="WP_119322211.1">
    <property type="nucleotide sequence ID" value="NZ_AP025739.1"/>
</dbReference>
<dbReference type="OrthoDB" id="928522at2"/>
<dbReference type="PROSITE" id="PS50088">
    <property type="entry name" value="ANK_REPEAT"/>
    <property type="match status" value="1"/>
</dbReference>
<sequence length="288" mass="30271">MTSLPHSANLEEDTTRLLQTAVAALDAGAAAKLQEMLDRRPAITQYRTEVGDGGYFASATLLHHIAGNPIRYPLPANILEVAAIVLQHGADPNALCGVPGNSYSTIGLLLTSKQASEAGVAVALIDLLLAAGAKDEVFTDADVLSKPLWNGGRATAEALVGRGVAMDARHAAALGRLDRLQEILDGAPMERRILEEALVYASMQNEWEAVRLLVTRGAKGDVNASPGGQSSALHNAAWRGNTDIVNLLLEHGADACVRDNQYQASPAGWAEHGGHAELAALLRSREGG</sequence>
<dbReference type="InterPro" id="IPR002110">
    <property type="entry name" value="Ankyrin_rpt"/>
</dbReference>
<evidence type="ECO:0000313" key="1">
    <source>
        <dbReference type="EMBL" id="BDI32092.1"/>
    </source>
</evidence>
<organism evidence="1 2">
    <name type="scientific">Capsulimonas corticalis</name>
    <dbReference type="NCBI Taxonomy" id="2219043"/>
    <lineage>
        <taxon>Bacteria</taxon>
        <taxon>Bacillati</taxon>
        <taxon>Armatimonadota</taxon>
        <taxon>Armatimonadia</taxon>
        <taxon>Capsulimonadales</taxon>
        <taxon>Capsulimonadaceae</taxon>
        <taxon>Capsulimonas</taxon>
    </lineage>
</organism>
<protein>
    <submittedName>
        <fullName evidence="1">Uncharacterized protein</fullName>
    </submittedName>
</protein>
<dbReference type="Pfam" id="PF12796">
    <property type="entry name" value="Ank_2"/>
    <property type="match status" value="1"/>
</dbReference>
<dbReference type="KEGG" id="ccot:CCAX7_41430"/>
<name>A0A402CY33_9BACT</name>
<gene>
    <name evidence="1" type="ORF">CCAX7_41430</name>
</gene>
<dbReference type="Gene3D" id="1.25.40.20">
    <property type="entry name" value="Ankyrin repeat-containing domain"/>
    <property type="match status" value="1"/>
</dbReference>
<keyword evidence="2" id="KW-1185">Reference proteome</keyword>
<dbReference type="SMART" id="SM00248">
    <property type="entry name" value="ANK"/>
    <property type="match status" value="3"/>
</dbReference>